<gene>
    <name evidence="1" type="ORF">BV22DRAFT_166654</name>
</gene>
<comment type="caution">
    <text evidence="1">The sequence shown here is derived from an EMBL/GenBank/DDBJ whole genome shotgun (WGS) entry which is preliminary data.</text>
</comment>
<organism evidence="1 2">
    <name type="scientific">Leucogyrophana mollusca</name>
    <dbReference type="NCBI Taxonomy" id="85980"/>
    <lineage>
        <taxon>Eukaryota</taxon>
        <taxon>Fungi</taxon>
        <taxon>Dikarya</taxon>
        <taxon>Basidiomycota</taxon>
        <taxon>Agaricomycotina</taxon>
        <taxon>Agaricomycetes</taxon>
        <taxon>Agaricomycetidae</taxon>
        <taxon>Boletales</taxon>
        <taxon>Boletales incertae sedis</taxon>
        <taxon>Leucogyrophana</taxon>
    </lineage>
</organism>
<dbReference type="EMBL" id="MU266347">
    <property type="protein sequence ID" value="KAH7928931.1"/>
    <property type="molecule type" value="Genomic_DNA"/>
</dbReference>
<dbReference type="Proteomes" id="UP000790709">
    <property type="component" value="Unassembled WGS sequence"/>
</dbReference>
<proteinExistence type="predicted"/>
<evidence type="ECO:0000313" key="2">
    <source>
        <dbReference type="Proteomes" id="UP000790709"/>
    </source>
</evidence>
<protein>
    <submittedName>
        <fullName evidence="1">Uncharacterized protein</fullName>
    </submittedName>
</protein>
<keyword evidence="2" id="KW-1185">Reference proteome</keyword>
<sequence>MPSLTVVILTVLAMSVGLVSEKCLSYQSVPKFGRWGPEAFSDRGCGGFHRTFPEVQKQCKPTWRKKNARCNLDHLGYEPVGSLVSSSTKPHKRPGLIPTSHDYYRRGITLYEEKDCQGKHPGTRSPSLTVVLCMLNGTVPAYHLKEWTLIQGDPRVPRWLSRSALVQRELEQA</sequence>
<accession>A0ACB8BTS7</accession>
<reference evidence="1" key="1">
    <citation type="journal article" date="2021" name="New Phytol.">
        <title>Evolutionary innovations through gain and loss of genes in the ectomycorrhizal Boletales.</title>
        <authorList>
            <person name="Wu G."/>
            <person name="Miyauchi S."/>
            <person name="Morin E."/>
            <person name="Kuo A."/>
            <person name="Drula E."/>
            <person name="Varga T."/>
            <person name="Kohler A."/>
            <person name="Feng B."/>
            <person name="Cao Y."/>
            <person name="Lipzen A."/>
            <person name="Daum C."/>
            <person name="Hundley H."/>
            <person name="Pangilinan J."/>
            <person name="Johnson J."/>
            <person name="Barry K."/>
            <person name="LaButti K."/>
            <person name="Ng V."/>
            <person name="Ahrendt S."/>
            <person name="Min B."/>
            <person name="Choi I.G."/>
            <person name="Park H."/>
            <person name="Plett J.M."/>
            <person name="Magnuson J."/>
            <person name="Spatafora J.W."/>
            <person name="Nagy L.G."/>
            <person name="Henrissat B."/>
            <person name="Grigoriev I.V."/>
            <person name="Yang Z.L."/>
            <person name="Xu J."/>
            <person name="Martin F.M."/>
        </authorList>
    </citation>
    <scope>NUCLEOTIDE SEQUENCE</scope>
    <source>
        <strain evidence="1">KUC20120723A-06</strain>
    </source>
</reference>
<name>A0ACB8BTS7_9AGAM</name>
<evidence type="ECO:0000313" key="1">
    <source>
        <dbReference type="EMBL" id="KAH7928931.1"/>
    </source>
</evidence>